<dbReference type="Proteomes" id="UP000190814">
    <property type="component" value="Unassembled WGS sequence"/>
</dbReference>
<dbReference type="InterPro" id="IPR039425">
    <property type="entry name" value="RNA_pol_sigma-70-like"/>
</dbReference>
<dbReference type="InterPro" id="IPR013325">
    <property type="entry name" value="RNA_pol_sigma_r2"/>
</dbReference>
<dbReference type="Pfam" id="PF04542">
    <property type="entry name" value="Sigma70_r2"/>
    <property type="match status" value="1"/>
</dbReference>
<dbReference type="Pfam" id="PF08281">
    <property type="entry name" value="Sigma70_r4_2"/>
    <property type="match status" value="1"/>
</dbReference>
<sequence length="169" mass="19957">MDNILGNKDIEKTIDKYSNMLYRTCFLMLRNKQDAEDVMQETFISYMTSNMGFVSEEHKKAWLLRVSQNKCKNILRFHKAHAHTSYEELEETLPANAKILEEDVDELFRIAELSYNLKSVVMMYYIEGYSVKETAEILEIKTSAVKMRLKRAREILKITYEKVYEMGVN</sequence>
<dbReference type="Gene3D" id="1.10.10.10">
    <property type="entry name" value="Winged helix-like DNA-binding domain superfamily/Winged helix DNA-binding domain"/>
    <property type="match status" value="1"/>
</dbReference>
<dbReference type="InterPro" id="IPR013324">
    <property type="entry name" value="RNA_pol_sigma_r3/r4-like"/>
</dbReference>
<evidence type="ECO:0000259" key="5">
    <source>
        <dbReference type="Pfam" id="PF04542"/>
    </source>
</evidence>
<dbReference type="InterPro" id="IPR013249">
    <property type="entry name" value="RNA_pol_sigma70_r4_t2"/>
</dbReference>
<proteinExistence type="inferred from homology"/>
<evidence type="ECO:0000313" key="7">
    <source>
        <dbReference type="EMBL" id="SKA68894.1"/>
    </source>
</evidence>
<reference evidence="7 8" key="1">
    <citation type="submission" date="2017-02" db="EMBL/GenBank/DDBJ databases">
        <authorList>
            <person name="Peterson S.W."/>
        </authorList>
    </citation>
    <scope>NUCLEOTIDE SEQUENCE [LARGE SCALE GENOMIC DNA]</scope>
    <source>
        <strain evidence="7 8">ATCC 35992</strain>
    </source>
</reference>
<accession>A0A1T4VV55</accession>
<keyword evidence="4" id="KW-0804">Transcription</keyword>
<evidence type="ECO:0000256" key="1">
    <source>
        <dbReference type="ARBA" id="ARBA00010641"/>
    </source>
</evidence>
<dbReference type="InterPro" id="IPR014284">
    <property type="entry name" value="RNA_pol_sigma-70_dom"/>
</dbReference>
<dbReference type="Gene3D" id="1.10.1740.10">
    <property type="match status" value="1"/>
</dbReference>
<evidence type="ECO:0000256" key="3">
    <source>
        <dbReference type="ARBA" id="ARBA00023082"/>
    </source>
</evidence>
<dbReference type="SUPFAM" id="SSF88659">
    <property type="entry name" value="Sigma3 and sigma4 domains of RNA polymerase sigma factors"/>
    <property type="match status" value="1"/>
</dbReference>
<organism evidence="7 8">
    <name type="scientific">Eubacterium uniforme</name>
    <dbReference type="NCBI Taxonomy" id="39495"/>
    <lineage>
        <taxon>Bacteria</taxon>
        <taxon>Bacillati</taxon>
        <taxon>Bacillota</taxon>
        <taxon>Clostridia</taxon>
        <taxon>Eubacteriales</taxon>
        <taxon>Eubacteriaceae</taxon>
        <taxon>Eubacterium</taxon>
    </lineage>
</organism>
<keyword evidence="3" id="KW-0731">Sigma factor</keyword>
<gene>
    <name evidence="7" type="ORF">SAMN02745111_01669</name>
</gene>
<dbReference type="GO" id="GO:0016987">
    <property type="term" value="F:sigma factor activity"/>
    <property type="evidence" value="ECO:0007669"/>
    <property type="project" value="UniProtKB-KW"/>
</dbReference>
<evidence type="ECO:0000256" key="2">
    <source>
        <dbReference type="ARBA" id="ARBA00023015"/>
    </source>
</evidence>
<dbReference type="AlphaFoldDB" id="A0A1T4VV55"/>
<evidence type="ECO:0000313" key="8">
    <source>
        <dbReference type="Proteomes" id="UP000190814"/>
    </source>
</evidence>
<dbReference type="RefSeq" id="WP_078766523.1">
    <property type="nucleotide sequence ID" value="NZ_FUXZ01000010.1"/>
</dbReference>
<name>A0A1T4VV55_9FIRM</name>
<feature type="domain" description="RNA polymerase sigma-70 region 2" evidence="5">
    <location>
        <begin position="14"/>
        <end position="78"/>
    </location>
</feature>
<dbReference type="InterPro" id="IPR007627">
    <property type="entry name" value="RNA_pol_sigma70_r2"/>
</dbReference>
<feature type="domain" description="RNA polymerase sigma factor 70 region 4 type 2" evidence="6">
    <location>
        <begin position="110"/>
        <end position="154"/>
    </location>
</feature>
<evidence type="ECO:0000259" key="6">
    <source>
        <dbReference type="Pfam" id="PF08281"/>
    </source>
</evidence>
<dbReference type="PANTHER" id="PTHR43133:SF60">
    <property type="entry name" value="RNA POLYMERASE SIGMA FACTOR SIGV"/>
    <property type="match status" value="1"/>
</dbReference>
<dbReference type="OrthoDB" id="9784984at2"/>
<comment type="similarity">
    <text evidence="1">Belongs to the sigma-70 factor family. ECF subfamily.</text>
</comment>
<dbReference type="EMBL" id="FUXZ01000010">
    <property type="protein sequence ID" value="SKA68894.1"/>
    <property type="molecule type" value="Genomic_DNA"/>
</dbReference>
<keyword evidence="2" id="KW-0805">Transcription regulation</keyword>
<evidence type="ECO:0000256" key="4">
    <source>
        <dbReference type="ARBA" id="ARBA00023163"/>
    </source>
</evidence>
<dbReference type="GO" id="GO:0003677">
    <property type="term" value="F:DNA binding"/>
    <property type="evidence" value="ECO:0007669"/>
    <property type="project" value="InterPro"/>
</dbReference>
<dbReference type="PANTHER" id="PTHR43133">
    <property type="entry name" value="RNA POLYMERASE ECF-TYPE SIGMA FACTO"/>
    <property type="match status" value="1"/>
</dbReference>
<dbReference type="SUPFAM" id="SSF88946">
    <property type="entry name" value="Sigma2 domain of RNA polymerase sigma factors"/>
    <property type="match status" value="1"/>
</dbReference>
<dbReference type="InterPro" id="IPR036388">
    <property type="entry name" value="WH-like_DNA-bd_sf"/>
</dbReference>
<dbReference type="NCBIfam" id="TIGR02937">
    <property type="entry name" value="sigma70-ECF"/>
    <property type="match status" value="1"/>
</dbReference>
<dbReference type="GO" id="GO:0006352">
    <property type="term" value="P:DNA-templated transcription initiation"/>
    <property type="evidence" value="ECO:0007669"/>
    <property type="project" value="InterPro"/>
</dbReference>
<dbReference type="CDD" id="cd06171">
    <property type="entry name" value="Sigma70_r4"/>
    <property type="match status" value="1"/>
</dbReference>
<dbReference type="STRING" id="39495.SAMN02745111_01669"/>
<protein>
    <submittedName>
        <fullName evidence="7">RNA polymerase sigma-70 factor, ECF subfamily</fullName>
    </submittedName>
</protein>
<keyword evidence="8" id="KW-1185">Reference proteome</keyword>